<feature type="domain" description="Major facilitator superfamily (MFS) profile" evidence="7">
    <location>
        <begin position="25"/>
        <end position="404"/>
    </location>
</feature>
<evidence type="ECO:0000313" key="9">
    <source>
        <dbReference type="Proteomes" id="UP000239814"/>
    </source>
</evidence>
<evidence type="ECO:0000259" key="7">
    <source>
        <dbReference type="PROSITE" id="PS50850"/>
    </source>
</evidence>
<dbReference type="PANTHER" id="PTHR23523">
    <property type="match status" value="1"/>
</dbReference>
<evidence type="ECO:0000256" key="3">
    <source>
        <dbReference type="ARBA" id="ARBA00022989"/>
    </source>
</evidence>
<dbReference type="OrthoDB" id="5317164at2"/>
<feature type="transmembrane region" description="Helical" evidence="6">
    <location>
        <begin position="182"/>
        <end position="203"/>
    </location>
</feature>
<evidence type="ECO:0000256" key="6">
    <source>
        <dbReference type="SAM" id="Phobius"/>
    </source>
</evidence>
<feature type="transmembrane region" description="Helical" evidence="6">
    <location>
        <begin position="117"/>
        <end position="135"/>
    </location>
</feature>
<dbReference type="KEGG" id="git:C6V83_16345"/>
<keyword evidence="4 6" id="KW-0472">Membrane</keyword>
<keyword evidence="9" id="KW-1185">Reference proteome</keyword>
<name>A0A2S0KIT0_9ACTN</name>
<evidence type="ECO:0000313" key="8">
    <source>
        <dbReference type="EMBL" id="AVM01587.1"/>
    </source>
</evidence>
<feature type="transmembrane region" description="Helical" evidence="6">
    <location>
        <begin position="259"/>
        <end position="283"/>
    </location>
</feature>
<feature type="transmembrane region" description="Helical" evidence="6">
    <location>
        <begin position="147"/>
        <end position="170"/>
    </location>
</feature>
<evidence type="ECO:0000256" key="2">
    <source>
        <dbReference type="ARBA" id="ARBA00022692"/>
    </source>
</evidence>
<feature type="region of interest" description="Disordered" evidence="5">
    <location>
        <begin position="409"/>
        <end position="428"/>
    </location>
</feature>
<protein>
    <submittedName>
        <fullName evidence="8">MFS transporter</fullName>
    </submittedName>
</protein>
<dbReference type="InterPro" id="IPR020846">
    <property type="entry name" value="MFS_dom"/>
</dbReference>
<dbReference type="PANTHER" id="PTHR23523:SF2">
    <property type="entry name" value="2-NITROIMIDAZOLE TRANSPORTER"/>
    <property type="match status" value="1"/>
</dbReference>
<evidence type="ECO:0000256" key="1">
    <source>
        <dbReference type="ARBA" id="ARBA00004651"/>
    </source>
</evidence>
<keyword evidence="2 6" id="KW-0812">Transmembrane</keyword>
<feature type="transmembrane region" description="Helical" evidence="6">
    <location>
        <begin position="93"/>
        <end position="111"/>
    </location>
</feature>
<comment type="subcellular location">
    <subcellularLocation>
        <location evidence="1">Cell membrane</location>
        <topology evidence="1">Multi-pass membrane protein</topology>
    </subcellularLocation>
</comment>
<keyword evidence="3 6" id="KW-1133">Transmembrane helix</keyword>
<evidence type="ECO:0000256" key="5">
    <source>
        <dbReference type="SAM" id="MobiDB-lite"/>
    </source>
</evidence>
<dbReference type="PROSITE" id="PS50850">
    <property type="entry name" value="MFS"/>
    <property type="match status" value="1"/>
</dbReference>
<accession>A0A2S0KIT0</accession>
<dbReference type="InterPro" id="IPR011701">
    <property type="entry name" value="MFS"/>
</dbReference>
<feature type="transmembrane region" description="Helical" evidence="6">
    <location>
        <begin position="377"/>
        <end position="400"/>
    </location>
</feature>
<dbReference type="SUPFAM" id="SSF103473">
    <property type="entry name" value="MFS general substrate transporter"/>
    <property type="match status" value="1"/>
</dbReference>
<dbReference type="Gene3D" id="1.20.1250.20">
    <property type="entry name" value="MFS general substrate transporter like domains"/>
    <property type="match status" value="1"/>
</dbReference>
<reference evidence="8 9" key="1">
    <citation type="submission" date="2018-03" db="EMBL/GenBank/DDBJ databases">
        <title>Characteristics and genome of n-alkane degrading marine bacteria Gordonia iterans isolated from crude oil contaminated in Tae-an, South Korea.</title>
        <authorList>
            <person name="Lee S.-S."/>
            <person name="Kim H."/>
        </authorList>
    </citation>
    <scope>NUCLEOTIDE SEQUENCE [LARGE SCALE GENOMIC DNA]</scope>
    <source>
        <strain evidence="8 9">Co17</strain>
    </source>
</reference>
<feature type="transmembrane region" description="Helical" evidence="6">
    <location>
        <begin position="348"/>
        <end position="371"/>
    </location>
</feature>
<organism evidence="8 9">
    <name type="scientific">Gordonia iterans</name>
    <dbReference type="NCBI Taxonomy" id="1004901"/>
    <lineage>
        <taxon>Bacteria</taxon>
        <taxon>Bacillati</taxon>
        <taxon>Actinomycetota</taxon>
        <taxon>Actinomycetes</taxon>
        <taxon>Mycobacteriales</taxon>
        <taxon>Gordoniaceae</taxon>
        <taxon>Gordonia</taxon>
    </lineage>
</organism>
<feature type="transmembrane region" description="Helical" evidence="6">
    <location>
        <begin position="63"/>
        <end position="81"/>
    </location>
</feature>
<dbReference type="InterPro" id="IPR036259">
    <property type="entry name" value="MFS_trans_sf"/>
</dbReference>
<dbReference type="GO" id="GO:0005886">
    <property type="term" value="C:plasma membrane"/>
    <property type="evidence" value="ECO:0007669"/>
    <property type="project" value="UniProtKB-SubCell"/>
</dbReference>
<evidence type="ECO:0000256" key="4">
    <source>
        <dbReference type="ARBA" id="ARBA00023136"/>
    </source>
</evidence>
<proteinExistence type="predicted"/>
<dbReference type="Proteomes" id="UP000239814">
    <property type="component" value="Chromosome"/>
</dbReference>
<gene>
    <name evidence="8" type="ORF">C6V83_16345</name>
</gene>
<sequence length="428" mass="44499">MAAVTRSPAAAFRTPSIPFRNGGAWLVLLAIVLFSLSLRAAVTSLSPLLGRISDDLGFGHTTAGVLMMLPTLFFGIAGLIGPALGRRFGLEKTTVGAVVLTAAGTGVRGLSDDAAVLLAWSALALFGMGLGNVLIPPLVKRYFPARIASISTLYILCVQFGTTVPAAIAVSAADAAGWRAALAVWALIPLAALLPWIGVVVRARRTDDGAAQTSPPRLPVWRSPIGWGLVLQFGMTSLVTYAVFAWTPTVLADAGGSEMLGGLTVAAFSGVGFLATFIAPWLCIRFTDPFGFVAFFGICMLAGLAGFYWAPLTYTMLWAVLTGLGASVFPMSLTLINVRTRTSAGSSSLSGFGQGLGYLIACAGPLLFGILHDATGGWGASFGMLTAAALLMVLGGWLLCRPRFLEDTLEPSGPDAPGPEVSKRLSRT</sequence>
<dbReference type="InterPro" id="IPR052524">
    <property type="entry name" value="MFS_Cyanate_Porter"/>
</dbReference>
<dbReference type="RefSeq" id="WP_105943291.1">
    <property type="nucleotide sequence ID" value="NZ_CP027433.1"/>
</dbReference>
<dbReference type="AlphaFoldDB" id="A0A2S0KIT0"/>
<feature type="transmembrane region" description="Helical" evidence="6">
    <location>
        <begin position="224"/>
        <end position="247"/>
    </location>
</feature>
<feature type="transmembrane region" description="Helical" evidence="6">
    <location>
        <begin position="290"/>
        <end position="310"/>
    </location>
</feature>
<dbReference type="Pfam" id="PF07690">
    <property type="entry name" value="MFS_1"/>
    <property type="match status" value="1"/>
</dbReference>
<feature type="transmembrane region" description="Helical" evidence="6">
    <location>
        <begin position="316"/>
        <end position="336"/>
    </location>
</feature>
<dbReference type="EMBL" id="CP027433">
    <property type="protein sequence ID" value="AVM01587.1"/>
    <property type="molecule type" value="Genomic_DNA"/>
</dbReference>
<dbReference type="GO" id="GO:0022857">
    <property type="term" value="F:transmembrane transporter activity"/>
    <property type="evidence" value="ECO:0007669"/>
    <property type="project" value="InterPro"/>
</dbReference>